<dbReference type="Pfam" id="PF05569">
    <property type="entry name" value="Peptidase_M56"/>
    <property type="match status" value="1"/>
</dbReference>
<keyword evidence="5" id="KW-1185">Reference proteome</keyword>
<keyword evidence="1" id="KW-0472">Membrane</keyword>
<evidence type="ECO:0000256" key="1">
    <source>
        <dbReference type="SAM" id="Phobius"/>
    </source>
</evidence>
<keyword evidence="2" id="KW-0732">Signal</keyword>
<dbReference type="InterPro" id="IPR052173">
    <property type="entry name" value="Beta-lactam_resp_regulator"/>
</dbReference>
<dbReference type="Proteomes" id="UP000663181">
    <property type="component" value="Chromosome"/>
</dbReference>
<gene>
    <name evidence="4" type="ORF">ISN74_05390</name>
</gene>
<dbReference type="PANTHER" id="PTHR34978:SF3">
    <property type="entry name" value="SLR0241 PROTEIN"/>
    <property type="match status" value="1"/>
</dbReference>
<reference evidence="4 5" key="1">
    <citation type="submission" date="2020-10" db="EMBL/GenBank/DDBJ databases">
        <title>Phylogeny of dyella-like bacteria.</title>
        <authorList>
            <person name="Fu J."/>
        </authorList>
    </citation>
    <scope>NUCLEOTIDE SEQUENCE [LARGE SCALE GENOMIC DNA]</scope>
    <source>
        <strain evidence="4 5">DHOB09</strain>
    </source>
</reference>
<feature type="transmembrane region" description="Helical" evidence="1">
    <location>
        <begin position="35"/>
        <end position="56"/>
    </location>
</feature>
<dbReference type="PANTHER" id="PTHR34978">
    <property type="entry name" value="POSSIBLE SENSOR-TRANSDUCER PROTEIN BLAR"/>
    <property type="match status" value="1"/>
</dbReference>
<keyword evidence="1" id="KW-0812">Transmembrane</keyword>
<dbReference type="RefSeq" id="WP_188798100.1">
    <property type="nucleotide sequence ID" value="NZ_BMIZ01000001.1"/>
</dbReference>
<evidence type="ECO:0000259" key="3">
    <source>
        <dbReference type="Pfam" id="PF05569"/>
    </source>
</evidence>
<keyword evidence="1" id="KW-1133">Transmembrane helix</keyword>
<proteinExistence type="predicted"/>
<dbReference type="CDD" id="cd07341">
    <property type="entry name" value="M56_BlaR1_MecR1_like"/>
    <property type="match status" value="1"/>
</dbReference>
<organism evidence="4 5">
    <name type="scientific">Dyella caseinilytica</name>
    <dbReference type="NCBI Taxonomy" id="1849581"/>
    <lineage>
        <taxon>Bacteria</taxon>
        <taxon>Pseudomonadati</taxon>
        <taxon>Pseudomonadota</taxon>
        <taxon>Gammaproteobacteria</taxon>
        <taxon>Lysobacterales</taxon>
        <taxon>Rhodanobacteraceae</taxon>
        <taxon>Dyella</taxon>
    </lineage>
</organism>
<protein>
    <submittedName>
        <fullName evidence="4">M56 family metallopeptidase</fullName>
    </submittedName>
</protein>
<feature type="chain" id="PRO_5045147793" evidence="2">
    <location>
        <begin position="22"/>
        <end position="524"/>
    </location>
</feature>
<feature type="transmembrane region" description="Helical" evidence="1">
    <location>
        <begin position="107"/>
        <end position="126"/>
    </location>
</feature>
<evidence type="ECO:0000313" key="5">
    <source>
        <dbReference type="Proteomes" id="UP000663181"/>
    </source>
</evidence>
<feature type="transmembrane region" description="Helical" evidence="1">
    <location>
        <begin position="193"/>
        <end position="212"/>
    </location>
</feature>
<accession>A0ABX7GWF2</accession>
<feature type="signal peptide" evidence="2">
    <location>
        <begin position="1"/>
        <end position="21"/>
    </location>
</feature>
<dbReference type="InterPro" id="IPR008756">
    <property type="entry name" value="Peptidase_M56"/>
</dbReference>
<sequence>MIAWMMYAVLVTATLSAAALAGERAARVRRAATRWVWIATLVCSLVLPTVIATASIQLPSALKSGSASTSIVLRNTTSIAIPPALFDLEGAQPNATSAHIDTLVRGTWVAASVLMTLILALSSVLLHRRKRGWREGRLCGERVLVAPDAGPAVVGLMRSRIVVPVWLLQANEAQQQCTIAHERSHLRARDPQLVAFALALLMLMPWNPLLWWQFRRLRHAIEVDCDARVLLGGHDLGAYCETLIHVGQRQSSHLGVVPAMSDSASFLELRIRHMLRKPKKWARASAAALVCASLGIAAFAAQVTPPPNTPVALSSDTLDRYIGFYQISPISLVTVTRDSSGLTVNITGQIAARKPLHLVPLGENRFTVEGQDSTVPNATAHFVTDANGHALRLVAQQNGRDVLDVTRVDKTTADRINAALAARIKVQRPFPGSDKAIRLFLSDPDSGTGMSDDLARVRTENKVSRRKFLAALGPVESYTFTGVSKFGSDVYLVRRQHGTETVMLLVDEDGTIASALQYTGTQPW</sequence>
<name>A0ABX7GWF2_9GAMM</name>
<dbReference type="EMBL" id="CP064030">
    <property type="protein sequence ID" value="QRN54791.1"/>
    <property type="molecule type" value="Genomic_DNA"/>
</dbReference>
<evidence type="ECO:0000313" key="4">
    <source>
        <dbReference type="EMBL" id="QRN54791.1"/>
    </source>
</evidence>
<feature type="domain" description="Peptidase M56" evidence="3">
    <location>
        <begin position="35"/>
        <end position="271"/>
    </location>
</feature>
<evidence type="ECO:0000256" key="2">
    <source>
        <dbReference type="SAM" id="SignalP"/>
    </source>
</evidence>